<proteinExistence type="predicted"/>
<keyword evidence="2" id="KW-1185">Reference proteome</keyword>
<evidence type="ECO:0000313" key="2">
    <source>
        <dbReference type="Proteomes" id="UP000826212"/>
    </source>
</evidence>
<evidence type="ECO:0000313" key="1">
    <source>
        <dbReference type="EMBL" id="QZE12988.1"/>
    </source>
</evidence>
<accession>A0AC61NBW0</accession>
<reference evidence="1" key="1">
    <citation type="submission" date="2021-08" db="EMBL/GenBank/DDBJ databases">
        <title>Novel anaerobic bacterium isolated from sea squirt in East Sea, Republic of Korea.</title>
        <authorList>
            <person name="Nguyen T.H."/>
            <person name="Li Z."/>
            <person name="Lee Y.-J."/>
            <person name="Ko J."/>
            <person name="Kim S.-G."/>
        </authorList>
    </citation>
    <scope>NUCLEOTIDE SEQUENCE</scope>
    <source>
        <strain evidence="1">KCTC 25031</strain>
    </source>
</reference>
<dbReference type="Proteomes" id="UP000826212">
    <property type="component" value="Chromosome"/>
</dbReference>
<name>A0AC61NBW0_9BACT</name>
<gene>
    <name evidence="1" type="ORF">K4L44_10345</name>
</gene>
<organism evidence="1 2">
    <name type="scientific">Halosquirtibacter laminarini</name>
    <dbReference type="NCBI Taxonomy" id="3374600"/>
    <lineage>
        <taxon>Bacteria</taxon>
        <taxon>Pseudomonadati</taxon>
        <taxon>Bacteroidota</taxon>
        <taxon>Bacteroidia</taxon>
        <taxon>Marinilabiliales</taxon>
        <taxon>Prolixibacteraceae</taxon>
        <taxon>Halosquirtibacter</taxon>
    </lineage>
</organism>
<protein>
    <submittedName>
        <fullName evidence="1">50S ribosome-binding GTPase</fullName>
    </submittedName>
</protein>
<sequence>MKRVEIGIFGRMNAGKSTLMNLLTQQETSIVDPTPGTTADHKITLFELHGIGPCKIFDTPGIDEETILGQKKRKKVIQTLRECDLAIITTPSNIADFSVEEELISLAQSIQKTYILVHNIFDSTPQHSIKFKEVDTSIIKEANLSEENSREAILPFIKKYITKTKEHSLLPFIKKDHSYVLIIPMDEETPEKRLLRPQSMAVEEITRNWAYSITYRMDLKKARAGNIEEKRRFDNLLNHIPFLDAVITDSQAMDIVSRWTPKQVQLTTFSIMMIQHGTQRLSKFYQGVNTLTTLKENGKILICEACNHSRIQEDIGTVQIPNILKKRYPNITIDHSFGREFEDKNLQEYDLIIHCGGCMISAQKLTQRVVNLEVHHIPITNYGIFLSWIQGQEVLERVVKPWI</sequence>
<dbReference type="EMBL" id="CP081303">
    <property type="protein sequence ID" value="QZE12988.1"/>
    <property type="molecule type" value="Genomic_DNA"/>
</dbReference>